<keyword evidence="1" id="KW-0238">DNA-binding</keyword>
<dbReference type="AlphaFoldDB" id="A0A243Q8Q6"/>
<dbReference type="Gene3D" id="4.10.320.10">
    <property type="entry name" value="E3-binding domain"/>
    <property type="match status" value="1"/>
</dbReference>
<dbReference type="EMBL" id="NGFN01000734">
    <property type="protein sequence ID" value="OUC77450.1"/>
    <property type="molecule type" value="Genomic_DNA"/>
</dbReference>
<accession>A0A243Q8Q6</accession>
<evidence type="ECO:0000259" key="2">
    <source>
        <dbReference type="Pfam" id="PF23359"/>
    </source>
</evidence>
<feature type="non-terminal residue" evidence="3">
    <location>
        <position position="1"/>
    </location>
</feature>
<dbReference type="InterPro" id="IPR036625">
    <property type="entry name" value="E3-bd_dom_sf"/>
</dbReference>
<dbReference type="Proteomes" id="UP000195105">
    <property type="component" value="Unassembled WGS sequence"/>
</dbReference>
<organism evidence="3 4">
    <name type="scientific">Streptomyces swartbergensis</name>
    <dbReference type="NCBI Taxonomy" id="487165"/>
    <lineage>
        <taxon>Bacteria</taxon>
        <taxon>Bacillati</taxon>
        <taxon>Actinomycetota</taxon>
        <taxon>Actinomycetes</taxon>
        <taxon>Kitasatosporales</taxon>
        <taxon>Streptomycetaceae</taxon>
        <taxon>Streptomyces</taxon>
    </lineage>
</organism>
<evidence type="ECO:0000256" key="1">
    <source>
        <dbReference type="ARBA" id="ARBA00023125"/>
    </source>
</evidence>
<gene>
    <name evidence="3" type="ORF">CA983_43815</name>
</gene>
<dbReference type="GO" id="GO:0016746">
    <property type="term" value="F:acyltransferase activity"/>
    <property type="evidence" value="ECO:0007669"/>
    <property type="project" value="InterPro"/>
</dbReference>
<proteinExistence type="predicted"/>
<feature type="domain" description="Lsr2 DNA-binding" evidence="2">
    <location>
        <begin position="2"/>
        <end position="34"/>
    </location>
</feature>
<reference evidence="3 4" key="1">
    <citation type="submission" date="2017-05" db="EMBL/GenBank/DDBJ databases">
        <title>Biotechnological potential of actinobacteria isolated from South African environments.</title>
        <authorList>
            <person name="Le Roes-Hill M."/>
            <person name="Prins A."/>
            <person name="Durrell K.A."/>
        </authorList>
    </citation>
    <scope>NUCLEOTIDE SEQUENCE [LARGE SCALE GENOMIC DNA]</scope>
    <source>
        <strain evidence="3 4">HMC13</strain>
    </source>
</reference>
<dbReference type="GO" id="GO:0003677">
    <property type="term" value="F:DNA binding"/>
    <property type="evidence" value="ECO:0007669"/>
    <property type="project" value="UniProtKB-KW"/>
</dbReference>
<dbReference type="InterPro" id="IPR055370">
    <property type="entry name" value="Lsr2_DNA-bd"/>
</dbReference>
<dbReference type="Pfam" id="PF23359">
    <property type="entry name" value="Lsr2_DNA-bd"/>
    <property type="match status" value="1"/>
</dbReference>
<sequence length="44" mass="4672">EELAAIRTWARANGYQVADRGTPAKAVLDAYDAAHRTNGLAEAS</sequence>
<comment type="caution">
    <text evidence="3">The sequence shown here is derived from an EMBL/GenBank/DDBJ whole genome shotgun (WGS) entry which is preliminary data.</text>
</comment>
<evidence type="ECO:0000313" key="3">
    <source>
        <dbReference type="EMBL" id="OUC77450.1"/>
    </source>
</evidence>
<evidence type="ECO:0000313" key="4">
    <source>
        <dbReference type="Proteomes" id="UP000195105"/>
    </source>
</evidence>
<name>A0A243Q8Q6_9ACTN</name>
<protein>
    <recommendedName>
        <fullName evidence="2">Lsr2 DNA-binding domain-containing protein</fullName>
    </recommendedName>
</protein>
<keyword evidence="4" id="KW-1185">Reference proteome</keyword>